<dbReference type="InterPro" id="IPR029044">
    <property type="entry name" value="Nucleotide-diphossugar_trans"/>
</dbReference>
<evidence type="ECO:0000259" key="8">
    <source>
        <dbReference type="Pfam" id="PF12804"/>
    </source>
</evidence>
<keyword evidence="3" id="KW-0479">Metal-binding</keyword>
<dbReference type="AlphaFoldDB" id="V2Q7W1"/>
<keyword evidence="6" id="KW-0342">GTP-binding</keyword>
<dbReference type="GO" id="GO:0061603">
    <property type="term" value="F:molybdenum cofactor guanylyltransferase activity"/>
    <property type="evidence" value="ECO:0007669"/>
    <property type="project" value="UniProtKB-EC"/>
</dbReference>
<dbReference type="EMBL" id="CP097562">
    <property type="protein sequence ID" value="USF24838.1"/>
    <property type="molecule type" value="Genomic_DNA"/>
</dbReference>
<keyword evidence="10" id="KW-1185">Reference proteome</keyword>
<evidence type="ECO:0000256" key="3">
    <source>
        <dbReference type="ARBA" id="ARBA00022723"/>
    </source>
</evidence>
<dbReference type="InterPro" id="IPR013482">
    <property type="entry name" value="Molybde_CF_guanTrfase"/>
</dbReference>
<protein>
    <submittedName>
        <fullName evidence="9">Molybdenum cofactor guanylyltransferase</fullName>
        <ecNumber evidence="9">2.7.7.77</ecNumber>
    </submittedName>
</protein>
<keyword evidence="5" id="KW-0460">Magnesium</keyword>
<reference evidence="9" key="2">
    <citation type="submission" date="2022-05" db="EMBL/GenBank/DDBJ databases">
        <authorList>
            <person name="Proctor A.L."/>
            <person name="Phillips G.J."/>
            <person name="Wannemuehler M.J."/>
        </authorList>
    </citation>
    <scope>NUCLEOTIDE SEQUENCE</scope>
    <source>
        <strain evidence="9">ASF457</strain>
    </source>
</reference>
<evidence type="ECO:0000256" key="1">
    <source>
        <dbReference type="ARBA" id="ARBA00022490"/>
    </source>
</evidence>
<dbReference type="Proteomes" id="UP000017429">
    <property type="component" value="Chromosome"/>
</dbReference>
<evidence type="ECO:0000256" key="2">
    <source>
        <dbReference type="ARBA" id="ARBA00022679"/>
    </source>
</evidence>
<dbReference type="GO" id="GO:0046872">
    <property type="term" value="F:metal ion binding"/>
    <property type="evidence" value="ECO:0007669"/>
    <property type="project" value="UniProtKB-KW"/>
</dbReference>
<dbReference type="PANTHER" id="PTHR19136:SF81">
    <property type="entry name" value="MOLYBDENUM COFACTOR GUANYLYLTRANSFERASE"/>
    <property type="match status" value="1"/>
</dbReference>
<keyword evidence="2 9" id="KW-0808">Transferase</keyword>
<dbReference type="PANTHER" id="PTHR19136">
    <property type="entry name" value="MOLYBDENUM COFACTOR GUANYLYLTRANSFERASE"/>
    <property type="match status" value="1"/>
</dbReference>
<evidence type="ECO:0000256" key="5">
    <source>
        <dbReference type="ARBA" id="ARBA00022842"/>
    </source>
</evidence>
<name>V2Q7W1_9BACT</name>
<reference evidence="9" key="3">
    <citation type="submission" date="2022-06" db="EMBL/GenBank/DDBJ databases">
        <title>Resources to Facilitate Use of the Altered Schaedler Flora (ASF) Mouse Model to Study Microbiome Function.</title>
        <authorList>
            <person name="Proctor A."/>
            <person name="Parvinroo S."/>
            <person name="Richie T."/>
            <person name="Jia X."/>
            <person name="Lee S.T.M."/>
            <person name="Karp P.D."/>
            <person name="Paley S."/>
            <person name="Kostic A.D."/>
            <person name="Pierre J.F."/>
            <person name="Wannemuehler M.J."/>
            <person name="Phillips G.J."/>
        </authorList>
    </citation>
    <scope>NUCLEOTIDE SEQUENCE</scope>
    <source>
        <strain evidence="9">ASF457</strain>
    </source>
</reference>
<dbReference type="eggNOG" id="COG0746">
    <property type="taxonomic scope" value="Bacteria"/>
</dbReference>
<dbReference type="Pfam" id="PF12804">
    <property type="entry name" value="NTP_transf_3"/>
    <property type="match status" value="1"/>
</dbReference>
<sequence length="196" mass="22779">MDISYAMLSGGKAKRFGSDKTKALYKEKPLYIYGLETGLKVSCDVMHISKDAEKYKPFLENVRYIQDDLEEICPMSGLIKAAEEAKHDDIFAVSADAPLITWEFIKFLYIRFKDCDGVIPVINGKSYTLMSFYKRDVLQAMIYDYKNKNYKIIKSLEKFNIKYICEDDIFAAGFKRKIFTNINFQEDLNKLDVENE</sequence>
<accession>V2Q7W1</accession>
<evidence type="ECO:0000256" key="6">
    <source>
        <dbReference type="ARBA" id="ARBA00023134"/>
    </source>
</evidence>
<dbReference type="KEGG" id="msch:N508_001932"/>
<evidence type="ECO:0000313" key="9">
    <source>
        <dbReference type="EMBL" id="USF24838.1"/>
    </source>
</evidence>
<reference evidence="9" key="1">
    <citation type="journal article" date="2014" name="Genome Announc.">
        <title>Draft genome sequences of the altered schaedler flora, a defined bacterial community from gnotobiotic mice.</title>
        <authorList>
            <person name="Wannemuehler M.J."/>
            <person name="Overstreet A.M."/>
            <person name="Ward D.V."/>
            <person name="Phillips G.J."/>
        </authorList>
    </citation>
    <scope>NUCLEOTIDE SEQUENCE</scope>
    <source>
        <strain evidence="9">ASF457</strain>
    </source>
</reference>
<evidence type="ECO:0000313" key="10">
    <source>
        <dbReference type="Proteomes" id="UP000017429"/>
    </source>
</evidence>
<keyword evidence="9" id="KW-0548">Nucleotidyltransferase</keyword>
<keyword evidence="7" id="KW-0501">Molybdenum cofactor biosynthesis</keyword>
<keyword evidence="4" id="KW-0547">Nucleotide-binding</keyword>
<dbReference type="OrthoDB" id="9788394at2"/>
<proteinExistence type="predicted"/>
<dbReference type="GO" id="GO:0006777">
    <property type="term" value="P:Mo-molybdopterin cofactor biosynthetic process"/>
    <property type="evidence" value="ECO:0007669"/>
    <property type="project" value="UniProtKB-KW"/>
</dbReference>
<dbReference type="InterPro" id="IPR025877">
    <property type="entry name" value="MobA-like_NTP_Trfase"/>
</dbReference>
<evidence type="ECO:0000256" key="7">
    <source>
        <dbReference type="ARBA" id="ARBA00023150"/>
    </source>
</evidence>
<gene>
    <name evidence="9" type="primary">mobA</name>
    <name evidence="9" type="ORF">N508_001932</name>
</gene>
<dbReference type="EC" id="2.7.7.77" evidence="9"/>
<dbReference type="GO" id="GO:0005525">
    <property type="term" value="F:GTP binding"/>
    <property type="evidence" value="ECO:0007669"/>
    <property type="project" value="UniProtKB-KW"/>
</dbReference>
<dbReference type="Gene3D" id="3.90.550.10">
    <property type="entry name" value="Spore Coat Polysaccharide Biosynthesis Protein SpsA, Chain A"/>
    <property type="match status" value="1"/>
</dbReference>
<dbReference type="RefSeq" id="WP_023276862.1">
    <property type="nucleotide sequence ID" value="NZ_CP097562.1"/>
</dbReference>
<dbReference type="SUPFAM" id="SSF53448">
    <property type="entry name" value="Nucleotide-diphospho-sugar transferases"/>
    <property type="match status" value="1"/>
</dbReference>
<keyword evidence="1" id="KW-0963">Cytoplasm</keyword>
<evidence type="ECO:0000256" key="4">
    <source>
        <dbReference type="ARBA" id="ARBA00022741"/>
    </source>
</evidence>
<organism evidence="9 10">
    <name type="scientific">Mucispirillum schaedleri ASF457</name>
    <dbReference type="NCBI Taxonomy" id="1379858"/>
    <lineage>
        <taxon>Bacteria</taxon>
        <taxon>Pseudomonadati</taxon>
        <taxon>Deferribacterota</taxon>
        <taxon>Deferribacteres</taxon>
        <taxon>Deferribacterales</taxon>
        <taxon>Mucispirillaceae</taxon>
        <taxon>Mucispirillum</taxon>
    </lineage>
</organism>
<dbReference type="CDD" id="cd02503">
    <property type="entry name" value="MobA"/>
    <property type="match status" value="1"/>
</dbReference>
<feature type="domain" description="MobA-like NTP transferase" evidence="8">
    <location>
        <begin position="8"/>
        <end position="142"/>
    </location>
</feature>